<name>A0A6J4IUX0_9CHLR</name>
<protein>
    <submittedName>
        <fullName evidence="1">Uncharacterized protein</fullName>
    </submittedName>
</protein>
<gene>
    <name evidence="1" type="ORF">AVDCRST_MAG93-2137</name>
</gene>
<feature type="non-terminal residue" evidence="1">
    <location>
        <position position="25"/>
    </location>
</feature>
<dbReference type="EMBL" id="CADCTR010000720">
    <property type="protein sequence ID" value="CAA9259876.1"/>
    <property type="molecule type" value="Genomic_DNA"/>
</dbReference>
<sequence>MLTPQTPLTIRFRAANTVRVQATMQ</sequence>
<accession>A0A6J4IUX0</accession>
<dbReference type="AlphaFoldDB" id="A0A6J4IUX0"/>
<organism evidence="1">
    <name type="scientific">uncultured Chloroflexia bacterium</name>
    <dbReference type="NCBI Taxonomy" id="1672391"/>
    <lineage>
        <taxon>Bacteria</taxon>
        <taxon>Bacillati</taxon>
        <taxon>Chloroflexota</taxon>
        <taxon>Chloroflexia</taxon>
        <taxon>environmental samples</taxon>
    </lineage>
</organism>
<proteinExistence type="predicted"/>
<evidence type="ECO:0000313" key="1">
    <source>
        <dbReference type="EMBL" id="CAA9259876.1"/>
    </source>
</evidence>
<reference evidence="1" key="1">
    <citation type="submission" date="2020-02" db="EMBL/GenBank/DDBJ databases">
        <authorList>
            <person name="Meier V. D."/>
        </authorList>
    </citation>
    <scope>NUCLEOTIDE SEQUENCE</scope>
    <source>
        <strain evidence="1">AVDCRST_MAG93</strain>
    </source>
</reference>